<dbReference type="PRINTS" id="PR00420">
    <property type="entry name" value="RNGMNOXGNASE"/>
</dbReference>
<evidence type="ECO:0000256" key="2">
    <source>
        <dbReference type="ARBA" id="ARBA00022827"/>
    </source>
</evidence>
<protein>
    <recommendedName>
        <fullName evidence="4">FAD-binding domain-containing protein</fullName>
    </recommendedName>
</protein>
<dbReference type="Proteomes" id="UP001140502">
    <property type="component" value="Unassembled WGS sequence"/>
</dbReference>
<keyword evidence="1" id="KW-0285">Flavoprotein</keyword>
<dbReference type="InterPro" id="IPR050641">
    <property type="entry name" value="RIFMO-like"/>
</dbReference>
<keyword evidence="2" id="KW-0274">FAD</keyword>
<dbReference type="InterPro" id="IPR002938">
    <property type="entry name" value="FAD-bd"/>
</dbReference>
<keyword evidence="3" id="KW-0560">Oxidoreductase</keyword>
<dbReference type="Gene3D" id="3.30.9.10">
    <property type="entry name" value="D-Amino Acid Oxidase, subunit A, domain 2"/>
    <property type="match status" value="1"/>
</dbReference>
<dbReference type="EMBL" id="JAPEUR010000371">
    <property type="protein sequence ID" value="KAJ4310570.1"/>
    <property type="molecule type" value="Genomic_DNA"/>
</dbReference>
<keyword evidence="6" id="KW-1185">Reference proteome</keyword>
<dbReference type="InterPro" id="IPR036188">
    <property type="entry name" value="FAD/NAD-bd_sf"/>
</dbReference>
<accession>A0A9W8W3W4</accession>
<feature type="domain" description="FAD-binding" evidence="4">
    <location>
        <begin position="18"/>
        <end position="383"/>
    </location>
</feature>
<dbReference type="OrthoDB" id="2690153at2759"/>
<dbReference type="PANTHER" id="PTHR43004">
    <property type="entry name" value="TRK SYSTEM POTASSIUM UPTAKE PROTEIN"/>
    <property type="match status" value="1"/>
</dbReference>
<gene>
    <name evidence="5" type="ORF">N0V84_010905</name>
</gene>
<dbReference type="GO" id="GO:0016709">
    <property type="term" value="F:oxidoreductase activity, acting on paired donors, with incorporation or reduction of molecular oxygen, NAD(P)H as one donor, and incorporation of one atom of oxygen"/>
    <property type="evidence" value="ECO:0007669"/>
    <property type="project" value="UniProtKB-ARBA"/>
</dbReference>
<dbReference type="Pfam" id="PF21274">
    <property type="entry name" value="Rng_hyd_C"/>
    <property type="match status" value="1"/>
</dbReference>
<sequence length="616" mass="68015">MPSVAISESSVKSERYDAPVLIAGAGPSGLLLSLQLAQQGVRSMLIERNLDTTKWPKMDVTNCRSMELFNRLGISRDLRDLGVGQDYSFDVIFSSGLSDDGQIISKWDLSSPNEWRKQIASRNDGSMPRTPYQRCSQAVFEAWLKTKIQAQPLIDSCFGWKLETFTETDGGIQSTIVNTDSGETRLVQTQYLAGCDGAGSRVRKTLKSELVGGPAPMAMFLVHFKSRDLTKLQKQGQFWHIFFTSGGVLISQDEVDTWTAHLPISLDTDWKSLDPKESVYKVLGGSQGPFPVTIDKVLVCSAWRPSIAVAQRFASDSLRVFLVGDAAHQNIPTGGYGMNTAVGDSFDLGWKLAAVIKGWGGSGLLQSYEVERKPVAVQNIERSGVHHKVHQDYVGWVLEAGPGTLSASTKDGLALRERINAHVLAHNGENLDHGIEMGYRYNGSPIILLDQDQAKDEPEWDYRRYIPSTWPGARAPHVFLSDGKTSIFDLFGPGFTIVDFTPDRRWAAEFETVASRLSVPLTTVHLPQEYHARAVWESDAVLVRPDDHIAWRSLVSTVGEVDFDHVLEVATGWAVSDTDENETLNTTLESVRKDGFTGTVGNVSQAHVKQLAEFQV</sequence>
<dbReference type="NCBIfam" id="NF004780">
    <property type="entry name" value="PRK06126.1"/>
    <property type="match status" value="1"/>
</dbReference>
<organism evidence="5 6">
    <name type="scientific">Fusarium piperis</name>
    <dbReference type="NCBI Taxonomy" id="1435070"/>
    <lineage>
        <taxon>Eukaryota</taxon>
        <taxon>Fungi</taxon>
        <taxon>Dikarya</taxon>
        <taxon>Ascomycota</taxon>
        <taxon>Pezizomycotina</taxon>
        <taxon>Sordariomycetes</taxon>
        <taxon>Hypocreomycetidae</taxon>
        <taxon>Hypocreales</taxon>
        <taxon>Nectriaceae</taxon>
        <taxon>Fusarium</taxon>
        <taxon>Fusarium solani species complex</taxon>
    </lineage>
</organism>
<evidence type="ECO:0000313" key="6">
    <source>
        <dbReference type="Proteomes" id="UP001140502"/>
    </source>
</evidence>
<comment type="caution">
    <text evidence="5">The sequence shown here is derived from an EMBL/GenBank/DDBJ whole genome shotgun (WGS) entry which is preliminary data.</text>
</comment>
<proteinExistence type="predicted"/>
<dbReference type="GO" id="GO:0071949">
    <property type="term" value="F:FAD binding"/>
    <property type="evidence" value="ECO:0007669"/>
    <property type="project" value="InterPro"/>
</dbReference>
<dbReference type="PANTHER" id="PTHR43004:SF21">
    <property type="entry name" value="FAD-BINDING DOMAIN-CONTAINING PROTEIN-RELATED"/>
    <property type="match status" value="1"/>
</dbReference>
<dbReference type="Pfam" id="PF01494">
    <property type="entry name" value="FAD_binding_3"/>
    <property type="match status" value="1"/>
</dbReference>
<dbReference type="Gene3D" id="3.50.50.60">
    <property type="entry name" value="FAD/NAD(P)-binding domain"/>
    <property type="match status" value="1"/>
</dbReference>
<evidence type="ECO:0000259" key="4">
    <source>
        <dbReference type="Pfam" id="PF01494"/>
    </source>
</evidence>
<name>A0A9W8W3W4_9HYPO</name>
<dbReference type="AlphaFoldDB" id="A0A9W8W3W4"/>
<reference evidence="5" key="1">
    <citation type="submission" date="2022-10" db="EMBL/GenBank/DDBJ databases">
        <title>Tapping the CABI collections for fungal endophytes: first genome assemblies for Collariella, Neodidymelliopsis, Ascochyta clinopodiicola, Didymella pomorum, Didymosphaeria variabile, Neocosmospora piperis and Neocucurbitaria cava.</title>
        <authorList>
            <person name="Hill R."/>
        </authorList>
    </citation>
    <scope>NUCLEOTIDE SEQUENCE</scope>
    <source>
        <strain evidence="5">IMI 366586</strain>
    </source>
</reference>
<evidence type="ECO:0000256" key="1">
    <source>
        <dbReference type="ARBA" id="ARBA00022630"/>
    </source>
</evidence>
<dbReference type="SUPFAM" id="SSF51905">
    <property type="entry name" value="FAD/NAD(P)-binding domain"/>
    <property type="match status" value="1"/>
</dbReference>
<dbReference type="Gene3D" id="3.40.30.120">
    <property type="match status" value="1"/>
</dbReference>
<evidence type="ECO:0000313" key="5">
    <source>
        <dbReference type="EMBL" id="KAJ4310570.1"/>
    </source>
</evidence>
<evidence type="ECO:0000256" key="3">
    <source>
        <dbReference type="ARBA" id="ARBA00023002"/>
    </source>
</evidence>